<feature type="chain" id="PRO_5013052721" evidence="1">
    <location>
        <begin position="28"/>
        <end position="809"/>
    </location>
</feature>
<name>A0A212JJG2_9DELT</name>
<dbReference type="SUPFAM" id="SSF103515">
    <property type="entry name" value="Autotransporter"/>
    <property type="match status" value="1"/>
</dbReference>
<dbReference type="Gene3D" id="2.40.128.130">
    <property type="entry name" value="Autotransporter beta-domain"/>
    <property type="match status" value="1"/>
</dbReference>
<gene>
    <name evidence="3" type="ORF">KL86DPRO_11625</name>
</gene>
<protein>
    <submittedName>
        <fullName evidence="3">Putative Outer membrane autotransporter</fullName>
    </submittedName>
</protein>
<dbReference type="AlphaFoldDB" id="A0A212JJG2"/>
<dbReference type="EMBL" id="FLUQ01000001">
    <property type="protein sequence ID" value="SBV99584.1"/>
    <property type="molecule type" value="Genomic_DNA"/>
</dbReference>
<dbReference type="SMART" id="SM00869">
    <property type="entry name" value="Autotransporter"/>
    <property type="match status" value="1"/>
</dbReference>
<reference evidence="3" key="1">
    <citation type="submission" date="2016-04" db="EMBL/GenBank/DDBJ databases">
        <authorList>
            <person name="Evans L.H."/>
            <person name="Alamgir A."/>
            <person name="Owens N."/>
            <person name="Weber N.D."/>
            <person name="Virtaneva K."/>
            <person name="Barbian K."/>
            <person name="Babar A."/>
            <person name="Rosenke K."/>
        </authorList>
    </citation>
    <scope>NUCLEOTIDE SEQUENCE</scope>
    <source>
        <strain evidence="3">86</strain>
    </source>
</reference>
<keyword evidence="1" id="KW-0732">Signal</keyword>
<dbReference type="InterPro" id="IPR005546">
    <property type="entry name" value="Autotransporte_beta"/>
</dbReference>
<proteinExistence type="predicted"/>
<evidence type="ECO:0000313" key="3">
    <source>
        <dbReference type="EMBL" id="SBV99584.1"/>
    </source>
</evidence>
<dbReference type="InterPro" id="IPR036709">
    <property type="entry name" value="Autotransporte_beta_dom_sf"/>
</dbReference>
<feature type="signal peptide" evidence="1">
    <location>
        <begin position="1"/>
        <end position="27"/>
    </location>
</feature>
<evidence type="ECO:0000259" key="2">
    <source>
        <dbReference type="PROSITE" id="PS51208"/>
    </source>
</evidence>
<sequence length="809" mass="81039">MNTHAFSICRGVLLILLILAMATAAQAADIVYPGAPLGTDVSGVPNSLFPGNGTNLTNNTVTVTGGSISGNVYGGMANAGQNVSGNQVLLENGTIGGSVRGGYSNGGSVSGNTVTVSGGTVSGDIYGGMATISGNASGNSVLVTGGRAHSLYGGYAPSGDAVNNEVRVSGLTDPDALSSSLIFGGRADGGLAGGNSVAITDSPGLRIASVFGGFTQSDAARNNSITISGSPGLVAGTVTGGLGADGAFGNRVTVTDSAANINSIAGGNSSNGDAVGNSVLILGSALSAGNIFGGFTGGGGNATGNTVGITDSPGFTAVEIYGARAASGEAGGNSVTIADSANFKAQGIIGGMTFFGATAGNNTVTIAGSPNFTVSGPIYGGFANFSPYAAGNTLHLVSSSGAAVEVNGFQTYNFHLPNTLGNGQTLVAITGATPTDLSAAAVNLNGIDGGGKILDPGDSVALIGNAAGLAPFQAYNVPKGIARLYDFDVSTADGSLRATVIGEQRNPATDILPSGWAAGRALLTHYAELLDGLAATRILEPEERRKGPSVYIRSTGGTYQYSDGSDVTVKGASVLAGADWRAGSLTLGAFFEAGFGKYDSRHHFSRLPTVKGDGDIAYYGGGLLGFLSLPAGFYLEGSARGGLVKTDFSSGSMHFIGRDISYDLSNAYYGAHAGAGWLKALGGAATLDLSTKYLWVHQTGDDTKILGDKVTFSASDSHRWRTGARLSCAVSERLTPYVGAAFDYEFDSKAEATAGGLHVPAHSLRGGTGMGEAGLTYQGENGFYLDLGVKGLVGKREGVLGTFMLGCNF</sequence>
<dbReference type="PROSITE" id="PS51208">
    <property type="entry name" value="AUTOTRANSPORTER"/>
    <property type="match status" value="1"/>
</dbReference>
<feature type="domain" description="Autotransporter" evidence="2">
    <location>
        <begin position="543"/>
        <end position="809"/>
    </location>
</feature>
<organism evidence="3">
    <name type="scientific">uncultured delta proteobacterium</name>
    <dbReference type="NCBI Taxonomy" id="34034"/>
    <lineage>
        <taxon>Bacteria</taxon>
        <taxon>Deltaproteobacteria</taxon>
        <taxon>environmental samples</taxon>
    </lineage>
</organism>
<accession>A0A212JJG2</accession>
<evidence type="ECO:0000256" key="1">
    <source>
        <dbReference type="SAM" id="SignalP"/>
    </source>
</evidence>